<organism evidence="1 2">
    <name type="scientific">Mucilaginibacter psychrotolerans</name>
    <dbReference type="NCBI Taxonomy" id="1524096"/>
    <lineage>
        <taxon>Bacteria</taxon>
        <taxon>Pseudomonadati</taxon>
        <taxon>Bacteroidota</taxon>
        <taxon>Sphingobacteriia</taxon>
        <taxon>Sphingobacteriales</taxon>
        <taxon>Sphingobacteriaceae</taxon>
        <taxon>Mucilaginibacter</taxon>
    </lineage>
</organism>
<comment type="caution">
    <text evidence="1">The sequence shown here is derived from an EMBL/GenBank/DDBJ whole genome shotgun (WGS) entry which is preliminary data.</text>
</comment>
<dbReference type="Proteomes" id="UP000297540">
    <property type="component" value="Unassembled WGS sequence"/>
</dbReference>
<dbReference type="EMBL" id="SOZE01000024">
    <property type="protein sequence ID" value="TFF35046.1"/>
    <property type="molecule type" value="Genomic_DNA"/>
</dbReference>
<sequence>MTTLTIQIPDSQSSIISAISEITKKAGLSIVIDNDDDDGLGEDELKALQRACEEAVLIKKGLAKATPASEMWDE</sequence>
<reference evidence="1 2" key="1">
    <citation type="journal article" date="2017" name="Int. J. Syst. Evol. Microbiol.">
        <title>Mucilaginibacterpsychrotolerans sp. nov., isolated from peatlands.</title>
        <authorList>
            <person name="Deng Y."/>
            <person name="Shen L."/>
            <person name="Xu B."/>
            <person name="Liu Y."/>
            <person name="Gu Z."/>
            <person name="Liu H."/>
            <person name="Zhou Y."/>
        </authorList>
    </citation>
    <scope>NUCLEOTIDE SEQUENCE [LARGE SCALE GENOMIC DNA]</scope>
    <source>
        <strain evidence="1 2">NH7-4</strain>
    </source>
</reference>
<accession>A0A4Y8S9I4</accession>
<evidence type="ECO:0000313" key="1">
    <source>
        <dbReference type="EMBL" id="TFF35046.1"/>
    </source>
</evidence>
<evidence type="ECO:0000313" key="2">
    <source>
        <dbReference type="Proteomes" id="UP000297540"/>
    </source>
</evidence>
<dbReference type="RefSeq" id="WP_133233930.1">
    <property type="nucleotide sequence ID" value="NZ_SOZE01000024.1"/>
</dbReference>
<dbReference type="AlphaFoldDB" id="A0A4Y8S9I4"/>
<proteinExistence type="predicted"/>
<name>A0A4Y8S9I4_9SPHI</name>
<keyword evidence="2" id="KW-1185">Reference proteome</keyword>
<protein>
    <submittedName>
        <fullName evidence="1">Uncharacterized protein</fullName>
    </submittedName>
</protein>
<gene>
    <name evidence="1" type="ORF">E2R66_20090</name>
</gene>